<dbReference type="InterPro" id="IPR007612">
    <property type="entry name" value="LOR"/>
</dbReference>
<proteinExistence type="inferred from homology"/>
<accession>A0AAX6I2A0</accession>
<dbReference type="EMBL" id="JANAVB010005597">
    <property type="protein sequence ID" value="KAJ6847143.1"/>
    <property type="molecule type" value="Genomic_DNA"/>
</dbReference>
<keyword evidence="4" id="KW-1185">Reference proteome</keyword>
<reference evidence="3" key="2">
    <citation type="submission" date="2023-04" db="EMBL/GenBank/DDBJ databases">
        <authorList>
            <person name="Bruccoleri R.E."/>
            <person name="Oakeley E.J."/>
            <person name="Faust A.-M."/>
            <person name="Dessus-Babus S."/>
            <person name="Altorfer M."/>
            <person name="Burckhardt D."/>
            <person name="Oertli M."/>
            <person name="Naumann U."/>
            <person name="Petersen F."/>
            <person name="Wong J."/>
        </authorList>
    </citation>
    <scope>NUCLEOTIDE SEQUENCE</scope>
    <source>
        <strain evidence="3">GSM-AAB239-AS_SAM_17_03QT</strain>
        <tissue evidence="3">Leaf</tissue>
    </source>
</reference>
<gene>
    <name evidence="3" type="ORF">M6B38_285050</name>
</gene>
<organism evidence="3 4">
    <name type="scientific">Iris pallida</name>
    <name type="common">Sweet iris</name>
    <dbReference type="NCBI Taxonomy" id="29817"/>
    <lineage>
        <taxon>Eukaryota</taxon>
        <taxon>Viridiplantae</taxon>
        <taxon>Streptophyta</taxon>
        <taxon>Embryophyta</taxon>
        <taxon>Tracheophyta</taxon>
        <taxon>Spermatophyta</taxon>
        <taxon>Magnoliopsida</taxon>
        <taxon>Liliopsida</taxon>
        <taxon>Asparagales</taxon>
        <taxon>Iridaceae</taxon>
        <taxon>Iridoideae</taxon>
        <taxon>Irideae</taxon>
        <taxon>Iris</taxon>
    </lineage>
</organism>
<dbReference type="AlphaFoldDB" id="A0AAX6I2A0"/>
<evidence type="ECO:0000313" key="3">
    <source>
        <dbReference type="EMBL" id="KAJ6847143.1"/>
    </source>
</evidence>
<dbReference type="Gene3D" id="2.40.160.200">
    <property type="entry name" value="LURP1-related"/>
    <property type="match status" value="1"/>
</dbReference>
<sequence length="246" mass="26436">MTRVYPKANGVAECREGLCSDDDGRKEEEVLTVWRKSLLLNGKGFTVFDGKGDLVFRVDNYASDNKGEIVLMDAVGKPLLTIRRKKLSLGENWLIYEGEETSNPLLSVKKHINLLQPKSLAHVVPCTGGGSACASPSSSPPVAATPSNNNNSSSPRGAVARSPKAAASAGYEVEGSYSQRCCAVYDAQRRKLAEIKRKESPTGGAAFGLDVFRLIVQPGFDRVTAMAIVILLEQMFGSKGSLIKKS</sequence>
<evidence type="ECO:0000313" key="4">
    <source>
        <dbReference type="Proteomes" id="UP001140949"/>
    </source>
</evidence>
<dbReference type="InterPro" id="IPR038595">
    <property type="entry name" value="LOR_sf"/>
</dbReference>
<protein>
    <submittedName>
        <fullName evidence="3">Protein LURP-one-related 8-like</fullName>
    </submittedName>
</protein>
<dbReference type="PANTHER" id="PTHR31087">
    <property type="match status" value="1"/>
</dbReference>
<evidence type="ECO:0000256" key="1">
    <source>
        <dbReference type="ARBA" id="ARBA00005437"/>
    </source>
</evidence>
<dbReference type="Proteomes" id="UP001140949">
    <property type="component" value="Unassembled WGS sequence"/>
</dbReference>
<evidence type="ECO:0000256" key="2">
    <source>
        <dbReference type="SAM" id="MobiDB-lite"/>
    </source>
</evidence>
<reference evidence="3" key="1">
    <citation type="journal article" date="2023" name="GigaByte">
        <title>Genome assembly of the bearded iris, Iris pallida Lam.</title>
        <authorList>
            <person name="Bruccoleri R.E."/>
            <person name="Oakeley E.J."/>
            <person name="Faust A.M.E."/>
            <person name="Altorfer M."/>
            <person name="Dessus-Babus S."/>
            <person name="Burckhardt D."/>
            <person name="Oertli M."/>
            <person name="Naumann U."/>
            <person name="Petersen F."/>
            <person name="Wong J."/>
        </authorList>
    </citation>
    <scope>NUCLEOTIDE SEQUENCE</scope>
    <source>
        <strain evidence="3">GSM-AAB239-AS_SAM_17_03QT</strain>
    </source>
</reference>
<comment type="similarity">
    <text evidence="1">Belongs to the LOR family.</text>
</comment>
<feature type="region of interest" description="Disordered" evidence="2">
    <location>
        <begin position="135"/>
        <end position="161"/>
    </location>
</feature>
<dbReference type="Pfam" id="PF04525">
    <property type="entry name" value="LOR"/>
    <property type="match status" value="2"/>
</dbReference>
<dbReference type="PANTHER" id="PTHR31087:SF131">
    <property type="entry name" value="TRANSLATION INITIATION FACTOR 2B FAMILY PROTEIN, PUTATIVE, EXPRESSED-RELATED"/>
    <property type="match status" value="1"/>
</dbReference>
<dbReference type="SUPFAM" id="SSF54518">
    <property type="entry name" value="Tubby C-terminal domain-like"/>
    <property type="match status" value="1"/>
</dbReference>
<comment type="caution">
    <text evidence="3">The sequence shown here is derived from an EMBL/GenBank/DDBJ whole genome shotgun (WGS) entry which is preliminary data.</text>
</comment>
<dbReference type="InterPro" id="IPR025659">
    <property type="entry name" value="Tubby-like_C"/>
</dbReference>
<name>A0AAX6I2A0_IRIPA</name>